<feature type="compositionally biased region" description="Basic and acidic residues" evidence="1">
    <location>
        <begin position="1"/>
        <end position="28"/>
    </location>
</feature>
<proteinExistence type="predicted"/>
<feature type="region of interest" description="Disordered" evidence="1">
    <location>
        <begin position="1"/>
        <end position="53"/>
    </location>
</feature>
<reference evidence="3 8" key="4">
    <citation type="submission" date="2014-04" db="EMBL/GenBank/DDBJ databases">
        <title>Transcriptional profiles of Haloferax mediterranei on the basis of nitrogen availability.</title>
        <authorList>
            <person name="Bautista V."/>
        </authorList>
    </citation>
    <scope>NUCLEOTIDE SEQUENCE [LARGE SCALE GENOMIC DNA]</scope>
    <source>
        <strain evidence="3">ATCC 33500</strain>
        <strain evidence="8">ATCC 33500 / DSM 1411 / JCM 8866 / NBRC 14739 / NCIMB 2177 / R-4</strain>
    </source>
</reference>
<dbReference type="Proteomes" id="UP000299011">
    <property type="component" value="Chromosome"/>
</dbReference>
<dbReference type="RefSeq" id="WP_004056683.1">
    <property type="nucleotide sequence ID" value="NC_017941.2"/>
</dbReference>
<reference evidence="2" key="5">
    <citation type="submission" date="2014-05" db="EMBL/GenBank/DDBJ databases">
        <authorList>
            <person name="Wang L."/>
            <person name="Yang H."/>
            <person name="Xiang H."/>
        </authorList>
    </citation>
    <scope>NUCLEOTIDE SEQUENCE</scope>
    <source>
        <strain evidence="2">CGMCC 1.2087</strain>
    </source>
</reference>
<dbReference type="EMBL" id="CP007551">
    <property type="protein sequence ID" value="AHZ21225.1"/>
    <property type="molecule type" value="Genomic_DNA"/>
</dbReference>
<dbReference type="HOGENOM" id="CLU_2419931_0_0_2"/>
<sequence length="91" mass="10005">MSHDTNEHDDSTEHSHESIDAEHIHEATSGEPLTECPACGKPIEGVDDLERGETVPEITSMEKRSVMVGRKSNDLWMCEGCGATLGVRIRD</sequence>
<keyword evidence="7" id="KW-1185">Reference proteome</keyword>
<dbReference type="PATRIC" id="fig|523841.21.peg.381"/>
<dbReference type="EMBL" id="CP039139">
    <property type="protein sequence ID" value="QCQ75886.1"/>
    <property type="molecule type" value="Genomic_DNA"/>
</dbReference>
<dbReference type="EMBL" id="AOLO01000002">
    <property type="protein sequence ID" value="EMA04386.1"/>
    <property type="molecule type" value="Genomic_DNA"/>
</dbReference>
<evidence type="ECO:0000313" key="4">
    <source>
        <dbReference type="EMBL" id="EMA04386.1"/>
    </source>
</evidence>
<protein>
    <recommendedName>
        <fullName evidence="10">Small CPxCG-related zinc finger protein</fullName>
    </recommendedName>
</protein>
<dbReference type="OrthoDB" id="336689at2157"/>
<evidence type="ECO:0000313" key="2">
    <source>
        <dbReference type="EMBL" id="AFK19424.1"/>
    </source>
</evidence>
<dbReference type="GeneID" id="40157074"/>
<dbReference type="Proteomes" id="UP000006469">
    <property type="component" value="Chromosome"/>
</dbReference>
<evidence type="ECO:0000313" key="8">
    <source>
        <dbReference type="Proteomes" id="UP000027075"/>
    </source>
</evidence>
<evidence type="ECO:0000313" key="7">
    <source>
        <dbReference type="Proteomes" id="UP000011603"/>
    </source>
</evidence>
<reference evidence="4 7" key="3">
    <citation type="journal article" date="2014" name="PLoS Genet.">
        <title>Phylogenetically driven sequencing of extremely halophilic archaea reveals strategies for static and dynamic osmo-response.</title>
        <authorList>
            <person name="Becker E.A."/>
            <person name="Seitzer P.M."/>
            <person name="Tritt A."/>
            <person name="Larsen D."/>
            <person name="Krusor M."/>
            <person name="Yao A.I."/>
            <person name="Wu D."/>
            <person name="Madern D."/>
            <person name="Eisen J.A."/>
            <person name="Darling A.E."/>
            <person name="Facciotti M.T."/>
        </authorList>
    </citation>
    <scope>NUCLEOTIDE SEQUENCE [LARGE SCALE GENOMIC DNA]</scope>
    <source>
        <strain evidence="4">ATCC 33500</strain>
        <strain evidence="7">ATCC 33500 / DSM 1411 / JCM 8866 / NBRC 14739 / NCIMB 2177 / R-4</strain>
    </source>
</reference>
<evidence type="ECO:0000256" key="1">
    <source>
        <dbReference type="SAM" id="MobiDB-lite"/>
    </source>
</evidence>
<evidence type="ECO:0000313" key="5">
    <source>
        <dbReference type="EMBL" id="QCQ75886.1"/>
    </source>
</evidence>
<organism evidence="2 6">
    <name type="scientific">Haloferax mediterranei (strain ATCC 33500 / DSM 1411 / JCM 8866 / NBRC 14739 / NCIMB 2177 / R-4)</name>
    <name type="common">Halobacterium mediterranei</name>
    <dbReference type="NCBI Taxonomy" id="523841"/>
    <lineage>
        <taxon>Archaea</taxon>
        <taxon>Methanobacteriati</taxon>
        <taxon>Methanobacteriota</taxon>
        <taxon>Stenosarchaea group</taxon>
        <taxon>Halobacteria</taxon>
        <taxon>Halobacteriales</taxon>
        <taxon>Haloferacaceae</taxon>
        <taxon>Haloferax</taxon>
    </lineage>
</organism>
<evidence type="ECO:0000313" key="3">
    <source>
        <dbReference type="EMBL" id="AHZ21225.1"/>
    </source>
</evidence>
<accession>I3R5B4</accession>
<dbReference type="STRING" id="523841.HFX_1718"/>
<dbReference type="KEGG" id="hme:HFX_1718"/>
<reference evidence="5 9" key="6">
    <citation type="submission" date="2019-04" db="EMBL/GenBank/DDBJ databases">
        <title>Methylomes of two halophilic Archaea, Haloarcula marismortui and Haloferax mediterranei.</title>
        <authorList>
            <person name="DasSarma S."/>
            <person name="DasSarma P."/>
            <person name="DasSarma S."/>
            <person name="Fomenkov A."/>
            <person name="Vincze T."/>
            <person name="Anton B.P."/>
            <person name="Roberts R.J."/>
        </authorList>
    </citation>
    <scope>NUCLEOTIDE SEQUENCE [LARGE SCALE GENOMIC DNA]</scope>
    <source>
        <strain evidence="5">ATCC 33500</strain>
        <strain evidence="9">ATCC 33500 / DSM 1411 / JCM 8866 / NBRC 14739 / NCIMB 2177 / R-4</strain>
    </source>
</reference>
<dbReference type="Proteomes" id="UP000011603">
    <property type="component" value="Unassembled WGS sequence"/>
</dbReference>
<gene>
    <name evidence="2" type="ordered locus">HFX_1718</name>
    <name evidence="3" type="ORF">BM92_00515</name>
    <name evidence="4" type="ORF">C439_01887</name>
    <name evidence="5" type="ORF">E6P09_11615</name>
</gene>
<reference evidence="2" key="1">
    <citation type="journal article" date="2012" name="Appl. Environ. Microbiol.">
        <title>Identification of the haloarchaeal phasin (PhaP) that functions in polyhydroxyalkanoate accumulation and granule formation in Haloferax mediterranei.</title>
        <authorList>
            <person name="Cai S."/>
            <person name="Cai L."/>
            <person name="Liu H."/>
            <person name="Liu X."/>
            <person name="Han J."/>
            <person name="Zhou J."/>
            <person name="Xiang H."/>
        </authorList>
    </citation>
    <scope>NUCLEOTIDE SEQUENCE</scope>
    <source>
        <strain evidence="2">CGMCC 1.2087</strain>
    </source>
</reference>
<dbReference type="EMBL" id="CP001868">
    <property type="protein sequence ID" value="AFK19424.1"/>
    <property type="molecule type" value="Genomic_DNA"/>
</dbReference>
<name>I3R5B4_HALMT</name>
<dbReference type="Proteomes" id="UP000027075">
    <property type="component" value="Chromosome"/>
</dbReference>
<evidence type="ECO:0008006" key="10">
    <source>
        <dbReference type="Google" id="ProtNLM"/>
    </source>
</evidence>
<reference evidence="2 6" key="2">
    <citation type="journal article" date="2012" name="J. Bacteriol.">
        <title>Complete genome sequence of the metabolically versatile halophilic archaeon Haloferax mediterranei, a poly(3-hydroxybutyrate-co-3-hydroxyvalerate) producer.</title>
        <authorList>
            <person name="Han J."/>
            <person name="Zhang F."/>
            <person name="Hou J."/>
            <person name="Liu X."/>
            <person name="Li M."/>
            <person name="Liu H."/>
            <person name="Cai L."/>
            <person name="Zhang B."/>
            <person name="Chen Y."/>
            <person name="Zhou J."/>
            <person name="Hu S."/>
            <person name="Xiang H."/>
        </authorList>
    </citation>
    <scope>NUCLEOTIDE SEQUENCE [LARGE SCALE GENOMIC DNA]</scope>
    <source>
        <strain evidence="6">ATCC 33500 / DSM 1411 / JCM 8866 / NBRC 14739 / NCIMB 2177 / R-4</strain>
        <strain evidence="2">CGMCC 1.2087</strain>
    </source>
</reference>
<evidence type="ECO:0000313" key="9">
    <source>
        <dbReference type="Proteomes" id="UP000299011"/>
    </source>
</evidence>
<dbReference type="AlphaFoldDB" id="I3R5B4"/>
<dbReference type="PaxDb" id="523841-HFX_1718"/>
<evidence type="ECO:0000313" key="6">
    <source>
        <dbReference type="Proteomes" id="UP000006469"/>
    </source>
</evidence>